<dbReference type="Proteomes" id="UP000430272">
    <property type="component" value="Unassembled WGS sequence"/>
</dbReference>
<dbReference type="GO" id="GO:0003677">
    <property type="term" value="F:DNA binding"/>
    <property type="evidence" value="ECO:0007669"/>
    <property type="project" value="InterPro"/>
</dbReference>
<sequence length="155" mass="16981">MTTETQFFFAPDGTEMAVLPRERLDRMIAASEDTADRIAAETGLASLAEEGGIPFDVESRIAEGVNPVRAWRDHRRFSQAQLAEKASLTQAAIARLEGASPGSGRPETLDAIAAALDAPRWTLEAPVPEEKGPKRTRALFDRANPAERRLLRSRK</sequence>
<organism evidence="3 4">
    <name type="scientific">Qipengyuania pelagi</name>
    <dbReference type="NCBI Taxonomy" id="994320"/>
    <lineage>
        <taxon>Bacteria</taxon>
        <taxon>Pseudomonadati</taxon>
        <taxon>Pseudomonadota</taxon>
        <taxon>Alphaproteobacteria</taxon>
        <taxon>Sphingomonadales</taxon>
        <taxon>Erythrobacteraceae</taxon>
        <taxon>Qipengyuania</taxon>
    </lineage>
</organism>
<evidence type="ECO:0000313" key="3">
    <source>
        <dbReference type="EMBL" id="MXO53635.1"/>
    </source>
</evidence>
<feature type="domain" description="HTH cro/C1-type" evidence="2">
    <location>
        <begin position="68"/>
        <end position="123"/>
    </location>
</feature>
<protein>
    <submittedName>
        <fullName evidence="3">Helix-turn-helix domain-containing protein</fullName>
    </submittedName>
</protein>
<gene>
    <name evidence="3" type="ORF">GRI47_06375</name>
</gene>
<dbReference type="Gene3D" id="1.10.260.40">
    <property type="entry name" value="lambda repressor-like DNA-binding domains"/>
    <property type="match status" value="1"/>
</dbReference>
<dbReference type="SUPFAM" id="SSF47413">
    <property type="entry name" value="lambda repressor-like DNA-binding domains"/>
    <property type="match status" value="1"/>
</dbReference>
<dbReference type="CDD" id="cd00093">
    <property type="entry name" value="HTH_XRE"/>
    <property type="match status" value="1"/>
</dbReference>
<dbReference type="OrthoDB" id="7427805at2"/>
<dbReference type="AlphaFoldDB" id="A0A844Y636"/>
<dbReference type="InterPro" id="IPR010982">
    <property type="entry name" value="Lambda_DNA-bd_dom_sf"/>
</dbReference>
<keyword evidence="4" id="KW-1185">Reference proteome</keyword>
<reference evidence="3 4" key="1">
    <citation type="submission" date="2019-12" db="EMBL/GenBank/DDBJ databases">
        <title>Genomic-based taxomic classification of the family Erythrobacteraceae.</title>
        <authorList>
            <person name="Xu L."/>
        </authorList>
    </citation>
    <scope>NUCLEOTIDE SEQUENCE [LARGE SCALE GENOMIC DNA]</scope>
    <source>
        <strain evidence="3 4">JCM 17468</strain>
    </source>
</reference>
<dbReference type="RefSeq" id="WP_160660466.1">
    <property type="nucleotide sequence ID" value="NZ_BAABDV010000001.1"/>
</dbReference>
<comment type="caution">
    <text evidence="3">The sequence shown here is derived from an EMBL/GenBank/DDBJ whole genome shotgun (WGS) entry which is preliminary data.</text>
</comment>
<dbReference type="InterPro" id="IPR001387">
    <property type="entry name" value="Cro/C1-type_HTH"/>
</dbReference>
<evidence type="ECO:0000256" key="1">
    <source>
        <dbReference type="SAM" id="MobiDB-lite"/>
    </source>
</evidence>
<proteinExistence type="predicted"/>
<dbReference type="SMART" id="SM00530">
    <property type="entry name" value="HTH_XRE"/>
    <property type="match status" value="1"/>
</dbReference>
<dbReference type="EMBL" id="WTYD01000001">
    <property type="protein sequence ID" value="MXO53635.1"/>
    <property type="molecule type" value="Genomic_DNA"/>
</dbReference>
<accession>A0A844Y636</accession>
<feature type="region of interest" description="Disordered" evidence="1">
    <location>
        <begin position="123"/>
        <end position="144"/>
    </location>
</feature>
<evidence type="ECO:0000259" key="2">
    <source>
        <dbReference type="PROSITE" id="PS50943"/>
    </source>
</evidence>
<dbReference type="Pfam" id="PF13560">
    <property type="entry name" value="HTH_31"/>
    <property type="match status" value="1"/>
</dbReference>
<evidence type="ECO:0000313" key="4">
    <source>
        <dbReference type="Proteomes" id="UP000430272"/>
    </source>
</evidence>
<feature type="compositionally biased region" description="Basic and acidic residues" evidence="1">
    <location>
        <begin position="128"/>
        <end position="144"/>
    </location>
</feature>
<dbReference type="PROSITE" id="PS50943">
    <property type="entry name" value="HTH_CROC1"/>
    <property type="match status" value="1"/>
</dbReference>
<name>A0A844Y636_9SPHN</name>